<name>A0A9X3I343_9ACTN</name>
<organism evidence="1 2">
    <name type="scientific">Gordonia aquimaris</name>
    <dbReference type="NCBI Taxonomy" id="2984863"/>
    <lineage>
        <taxon>Bacteria</taxon>
        <taxon>Bacillati</taxon>
        <taxon>Actinomycetota</taxon>
        <taxon>Actinomycetes</taxon>
        <taxon>Mycobacteriales</taxon>
        <taxon>Gordoniaceae</taxon>
        <taxon>Gordonia</taxon>
    </lineage>
</organism>
<keyword evidence="2" id="KW-1185">Reference proteome</keyword>
<protein>
    <submittedName>
        <fullName evidence="1">DUF2617 family protein</fullName>
    </submittedName>
</protein>
<comment type="caution">
    <text evidence="1">The sequence shown here is derived from an EMBL/GenBank/DDBJ whole genome shotgun (WGS) entry which is preliminary data.</text>
</comment>
<dbReference type="Pfam" id="PF10936">
    <property type="entry name" value="DUF2617"/>
    <property type="match status" value="1"/>
</dbReference>
<dbReference type="RefSeq" id="WP_266060328.1">
    <property type="nucleotide sequence ID" value="NZ_JAPKFM010000003.1"/>
</dbReference>
<dbReference type="EMBL" id="JAPKFM010000003">
    <property type="protein sequence ID" value="MCX2963267.1"/>
    <property type="molecule type" value="Genomic_DNA"/>
</dbReference>
<evidence type="ECO:0000313" key="1">
    <source>
        <dbReference type="EMBL" id="MCX2963267.1"/>
    </source>
</evidence>
<reference evidence="1" key="1">
    <citation type="submission" date="2022-10" db="EMBL/GenBank/DDBJ databases">
        <title>WGS of marine actinomycetes from Thailand.</title>
        <authorList>
            <person name="Thawai C."/>
        </authorList>
    </citation>
    <scope>NUCLEOTIDE SEQUENCE</scope>
    <source>
        <strain evidence="1">SW21</strain>
    </source>
</reference>
<gene>
    <name evidence="1" type="ORF">OSB52_04085</name>
</gene>
<dbReference type="Proteomes" id="UP001143347">
    <property type="component" value="Unassembled WGS sequence"/>
</dbReference>
<accession>A0A9X3I343</accession>
<dbReference type="InterPro" id="IPR024486">
    <property type="entry name" value="DUF2617"/>
</dbReference>
<proteinExistence type="predicted"/>
<evidence type="ECO:0000313" key="2">
    <source>
        <dbReference type="Proteomes" id="UP001143347"/>
    </source>
</evidence>
<sequence length="179" mass="18905">MTAAGLTSGHVLLDVPYADTSAAQLAFSLTADPRAPLARCDHQFGSRTVSLRLLGASHQIVVDDGDHRMCETVACLPGLDEPLPGTVADGTYTFTSSVRKCDAEQMAALVDELHHRTADHRAQGLPALLGRFPGQPMAVTAAIATARGDGIGWQTWHTYPQTAEVVTTTGELRDGGGTR</sequence>
<dbReference type="AlphaFoldDB" id="A0A9X3I343"/>